<dbReference type="EMBL" id="MCFH01000002">
    <property type="protein sequence ID" value="ORX60032.1"/>
    <property type="molecule type" value="Genomic_DNA"/>
</dbReference>
<reference evidence="2 3" key="1">
    <citation type="submission" date="2016-08" db="EMBL/GenBank/DDBJ databases">
        <title>Genomes of anaerobic fungi encode conserved fungal cellulosomes for biomass hydrolysis.</title>
        <authorList>
            <consortium name="DOE Joint Genome Institute"/>
            <person name="Haitjema C.H."/>
            <person name="Gilmore S.P."/>
            <person name="Henske J.K."/>
            <person name="Solomon K.V."/>
            <person name="De Groot R."/>
            <person name="Kuo A."/>
            <person name="Mondo S.J."/>
            <person name="Salamov A.A."/>
            <person name="Labutti K."/>
            <person name="Zhao Z."/>
            <person name="Chiniquy J."/>
            <person name="Barry K."/>
            <person name="Brewer H.M."/>
            <person name="Purvine S.O."/>
            <person name="Wright A.T."/>
            <person name="Boxma B."/>
            <person name="Van Alen T."/>
            <person name="Hackstein J.H."/>
            <person name="Baker S.E."/>
            <person name="Grigoriev I.V."/>
            <person name="O'Malley M.A."/>
        </authorList>
    </citation>
    <scope>NUCLEOTIDE SEQUENCE [LARGE SCALE GENOMIC DNA]</scope>
    <source>
        <strain evidence="3">finn</strain>
    </source>
</reference>
<reference evidence="2 3" key="2">
    <citation type="submission" date="2016-08" db="EMBL/GenBank/DDBJ databases">
        <title>Pervasive Adenine N6-methylation of Active Genes in Fungi.</title>
        <authorList>
            <consortium name="DOE Joint Genome Institute"/>
            <person name="Mondo S.J."/>
            <person name="Dannebaum R.O."/>
            <person name="Kuo R.C."/>
            <person name="Labutti K."/>
            <person name="Haridas S."/>
            <person name="Kuo A."/>
            <person name="Salamov A."/>
            <person name="Ahrendt S.R."/>
            <person name="Lipzen A."/>
            <person name="Sullivan W."/>
            <person name="Andreopoulos W.B."/>
            <person name="Clum A."/>
            <person name="Lindquist E."/>
            <person name="Daum C."/>
            <person name="Ramamoorthy G.K."/>
            <person name="Gryganskyi A."/>
            <person name="Culley D."/>
            <person name="Magnuson J.K."/>
            <person name="James T.Y."/>
            <person name="O'Malley M.A."/>
            <person name="Stajich J.E."/>
            <person name="Spatafora J.W."/>
            <person name="Visel A."/>
            <person name="Grigoriev I.V."/>
        </authorList>
    </citation>
    <scope>NUCLEOTIDE SEQUENCE [LARGE SCALE GENOMIC DNA]</scope>
    <source>
        <strain evidence="3">finn</strain>
    </source>
</reference>
<dbReference type="AlphaFoldDB" id="A0A1Y1VN40"/>
<evidence type="ECO:0000313" key="2">
    <source>
        <dbReference type="EMBL" id="ORX60032.1"/>
    </source>
</evidence>
<dbReference type="Proteomes" id="UP000193719">
    <property type="component" value="Unassembled WGS sequence"/>
</dbReference>
<comment type="caution">
    <text evidence="2">The sequence shown here is derived from an EMBL/GenBank/DDBJ whole genome shotgun (WGS) entry which is preliminary data.</text>
</comment>
<protein>
    <recommendedName>
        <fullName evidence="1">Gag1-like clamp domain-containing protein</fullName>
    </recommendedName>
</protein>
<evidence type="ECO:0000259" key="1">
    <source>
        <dbReference type="Pfam" id="PF13259"/>
    </source>
</evidence>
<gene>
    <name evidence="2" type="ORF">BCR36DRAFT_342305</name>
</gene>
<organism evidence="2 3">
    <name type="scientific">Piromyces finnis</name>
    <dbReference type="NCBI Taxonomy" id="1754191"/>
    <lineage>
        <taxon>Eukaryota</taxon>
        <taxon>Fungi</taxon>
        <taxon>Fungi incertae sedis</taxon>
        <taxon>Chytridiomycota</taxon>
        <taxon>Chytridiomycota incertae sedis</taxon>
        <taxon>Neocallimastigomycetes</taxon>
        <taxon>Neocallimastigales</taxon>
        <taxon>Neocallimastigaceae</taxon>
        <taxon>Piromyces</taxon>
    </lineage>
</organism>
<accession>A0A1Y1VN40</accession>
<proteinExistence type="predicted"/>
<feature type="domain" description="Gag1-like clamp" evidence="1">
    <location>
        <begin position="5"/>
        <end position="90"/>
    </location>
</feature>
<evidence type="ECO:0000313" key="3">
    <source>
        <dbReference type="Proteomes" id="UP000193719"/>
    </source>
</evidence>
<dbReference type="Pfam" id="PF13259">
    <property type="entry name" value="clamp_Gag1-like"/>
    <property type="match status" value="1"/>
</dbReference>
<keyword evidence="3" id="KW-1185">Reference proteome</keyword>
<dbReference type="InterPro" id="IPR025124">
    <property type="entry name" value="Gag1-like_clamp"/>
</dbReference>
<name>A0A1Y1VN40_9FUNG</name>
<sequence>MNGLNVNEGYELWVERRKEWTKGHKPYNSNGNSLKEYKNHPTVRNIPNFQLPHIHDNLVGHARKKFVRPVPLSFIFAVYSNPWNGTGSWELKEDLN</sequence>
<dbReference type="OrthoDB" id="2101616at2759"/>
<dbReference type="STRING" id="1754191.A0A1Y1VN40"/>